<sequence>MIGYGKQKDDSQMKEEWEIVKSTSIVKDKWIDLRADTCLSPQGRQLSPYYVLSYPDWVNIVAITDEGNIVLVRQYRHAVQKVILEIPGGAFDASDCDGEAAARREFEEETGYVARKWEFISTLYPNPASHTNRLHIYLATGATPKHTQRLDQGEEGLTVHLLSISDVLTGMRSGLVGQALQVSSVFLALQAYGQLGCCKAASIREEIP</sequence>
<protein>
    <recommendedName>
        <fullName evidence="4">GDP-mannose pyrophosphatase</fullName>
    </recommendedName>
    <alternativeName>
        <fullName evidence="6">GDP-mannose hydrolase</fullName>
    </alternativeName>
    <alternativeName>
        <fullName evidence="7">GDPMK</fullName>
    </alternativeName>
</protein>
<dbReference type="AlphaFoldDB" id="A0A7S5DRS6"/>
<dbReference type="EMBL" id="MK318987">
    <property type="protein sequence ID" value="QCL10211.1"/>
    <property type="molecule type" value="Genomic_DNA"/>
</dbReference>
<geneLocation type="plasmid" evidence="9">
    <name>pC6.5b</name>
</geneLocation>
<keyword evidence="9" id="KW-0614">Plasmid</keyword>
<proteinExistence type="inferred from homology"/>
<comment type="cofactor">
    <cofactor evidence="2">
        <name>Mg(2+)</name>
        <dbReference type="ChEBI" id="CHEBI:18420"/>
    </cofactor>
</comment>
<dbReference type="CDD" id="cd03424">
    <property type="entry name" value="NUDIX_ADPRase_Nudt5_UGPPase_Nudt14"/>
    <property type="match status" value="1"/>
</dbReference>
<evidence type="ECO:0000256" key="5">
    <source>
        <dbReference type="ARBA" id="ARBA00022801"/>
    </source>
</evidence>
<dbReference type="GO" id="GO:0006753">
    <property type="term" value="P:nucleoside phosphate metabolic process"/>
    <property type="evidence" value="ECO:0007669"/>
    <property type="project" value="TreeGrafter"/>
</dbReference>
<dbReference type="SUPFAM" id="SSF55811">
    <property type="entry name" value="Nudix"/>
    <property type="match status" value="1"/>
</dbReference>
<evidence type="ECO:0000256" key="7">
    <source>
        <dbReference type="ARBA" id="ARBA00032272"/>
    </source>
</evidence>
<evidence type="ECO:0000256" key="1">
    <source>
        <dbReference type="ARBA" id="ARBA00000847"/>
    </source>
</evidence>
<gene>
    <name evidence="9" type="ORF">pC6.5b_317</name>
</gene>
<evidence type="ECO:0000256" key="4">
    <source>
        <dbReference type="ARBA" id="ARBA00016377"/>
    </source>
</evidence>
<dbReference type="PANTHER" id="PTHR11839">
    <property type="entry name" value="UDP/ADP-SUGAR PYROPHOSPHATASE"/>
    <property type="match status" value="1"/>
</dbReference>
<name>A0A7S5DRS6_RHIRH</name>
<dbReference type="InterPro" id="IPR015797">
    <property type="entry name" value="NUDIX_hydrolase-like_dom_sf"/>
</dbReference>
<dbReference type="Pfam" id="PF00293">
    <property type="entry name" value="NUDIX"/>
    <property type="match status" value="1"/>
</dbReference>
<reference evidence="9" key="1">
    <citation type="submission" date="2018-12" db="EMBL/GenBank/DDBJ databases">
        <title>Three Rhizobium rhizogenes strains isolated from the same crown gall tumor carry diverse plasmids.</title>
        <authorList>
            <person name="Pulawska J."/>
            <person name="Kuzmanovic N."/>
        </authorList>
    </citation>
    <scope>NUCLEOTIDE SEQUENCE</scope>
    <source>
        <strain evidence="9">C6.5</strain>
        <plasmid evidence="9">pC6.5b</plasmid>
    </source>
</reference>
<dbReference type="InterPro" id="IPR000086">
    <property type="entry name" value="NUDIX_hydrolase_dom"/>
</dbReference>
<dbReference type="PROSITE" id="PS51462">
    <property type="entry name" value="NUDIX"/>
    <property type="match status" value="1"/>
</dbReference>
<evidence type="ECO:0000259" key="8">
    <source>
        <dbReference type="PROSITE" id="PS51462"/>
    </source>
</evidence>
<dbReference type="GO" id="GO:0016787">
    <property type="term" value="F:hydrolase activity"/>
    <property type="evidence" value="ECO:0007669"/>
    <property type="project" value="UniProtKB-KW"/>
</dbReference>
<feature type="domain" description="Nudix hydrolase" evidence="8">
    <location>
        <begin position="53"/>
        <end position="184"/>
    </location>
</feature>
<comment type="catalytic activity">
    <reaction evidence="1">
        <text>GDP-alpha-D-mannose + H2O = alpha-D-mannose 1-phosphate + GMP + 2 H(+)</text>
        <dbReference type="Rhea" id="RHEA:27978"/>
        <dbReference type="ChEBI" id="CHEBI:15377"/>
        <dbReference type="ChEBI" id="CHEBI:15378"/>
        <dbReference type="ChEBI" id="CHEBI:57527"/>
        <dbReference type="ChEBI" id="CHEBI:58115"/>
        <dbReference type="ChEBI" id="CHEBI:58409"/>
    </reaction>
</comment>
<accession>A0A7S5DRS6</accession>
<evidence type="ECO:0000256" key="3">
    <source>
        <dbReference type="ARBA" id="ARBA00007275"/>
    </source>
</evidence>
<evidence type="ECO:0000313" key="9">
    <source>
        <dbReference type="EMBL" id="QCL10211.1"/>
    </source>
</evidence>
<evidence type="ECO:0000256" key="6">
    <source>
        <dbReference type="ARBA" id="ARBA00032162"/>
    </source>
</evidence>
<keyword evidence="5" id="KW-0378">Hydrolase</keyword>
<organism evidence="9">
    <name type="scientific">Rhizobium rhizogenes</name>
    <name type="common">Agrobacterium rhizogenes</name>
    <dbReference type="NCBI Taxonomy" id="359"/>
    <lineage>
        <taxon>Bacteria</taxon>
        <taxon>Pseudomonadati</taxon>
        <taxon>Pseudomonadota</taxon>
        <taxon>Alphaproteobacteria</taxon>
        <taxon>Hyphomicrobiales</taxon>
        <taxon>Rhizobiaceae</taxon>
        <taxon>Rhizobium/Agrobacterium group</taxon>
        <taxon>Rhizobium</taxon>
    </lineage>
</organism>
<dbReference type="Gene3D" id="3.90.79.10">
    <property type="entry name" value="Nucleoside Triphosphate Pyrophosphohydrolase"/>
    <property type="match status" value="1"/>
</dbReference>
<dbReference type="PANTHER" id="PTHR11839:SF18">
    <property type="entry name" value="NUDIX HYDROLASE DOMAIN-CONTAINING PROTEIN"/>
    <property type="match status" value="1"/>
</dbReference>
<evidence type="ECO:0000256" key="2">
    <source>
        <dbReference type="ARBA" id="ARBA00001946"/>
    </source>
</evidence>
<comment type="similarity">
    <text evidence="3">Belongs to the Nudix hydrolase family. NudK subfamily.</text>
</comment>
<dbReference type="GO" id="GO:0019693">
    <property type="term" value="P:ribose phosphate metabolic process"/>
    <property type="evidence" value="ECO:0007669"/>
    <property type="project" value="TreeGrafter"/>
</dbReference>